<feature type="region of interest" description="Disordered" evidence="1">
    <location>
        <begin position="1"/>
        <end position="39"/>
    </location>
</feature>
<evidence type="ECO:0000313" key="5">
    <source>
        <dbReference type="EMBL" id="PIB73196.1"/>
    </source>
</evidence>
<keyword evidence="2" id="KW-0472">Membrane</keyword>
<evidence type="ECO:0000259" key="4">
    <source>
        <dbReference type="Pfam" id="PF13845"/>
    </source>
</evidence>
<dbReference type="Pfam" id="PF13828">
    <property type="entry name" value="DUF4190"/>
    <property type="match status" value="1"/>
</dbReference>
<dbReference type="InterPro" id="IPR026004">
    <property type="entry name" value="Septum_form"/>
</dbReference>
<name>A0A2G5P4J0_9MYCO</name>
<evidence type="ECO:0000259" key="3">
    <source>
        <dbReference type="Pfam" id="PF13828"/>
    </source>
</evidence>
<feature type="domain" description="DUF4190" evidence="3">
    <location>
        <begin position="45"/>
        <end position="98"/>
    </location>
</feature>
<dbReference type="OrthoDB" id="3628931at2"/>
<keyword evidence="2" id="KW-0812">Transmembrane</keyword>
<reference evidence="5 6" key="1">
    <citation type="journal article" date="2017" name="Infect. Genet. Evol.">
        <title>The new phylogeny of the genus Mycobacterium: The old and the news.</title>
        <authorList>
            <person name="Tortoli E."/>
            <person name="Fedrizzi T."/>
            <person name="Meehan C.J."/>
            <person name="Trovato A."/>
            <person name="Grottola A."/>
            <person name="Giacobazzi E."/>
            <person name="Serpini G.F."/>
            <person name="Tagliazucchi S."/>
            <person name="Fabio A."/>
            <person name="Bettua C."/>
            <person name="Bertorelli R."/>
            <person name="Frascaro F."/>
            <person name="De Sanctis V."/>
            <person name="Pecorari M."/>
            <person name="Jousson O."/>
            <person name="Segata N."/>
            <person name="Cirillo D.M."/>
        </authorList>
    </citation>
    <scope>NUCLEOTIDE SEQUENCE [LARGE SCALE GENOMIC DNA]</scope>
    <source>
        <strain evidence="5 6">CIP1034565</strain>
    </source>
</reference>
<gene>
    <name evidence="5" type="ORF">CQY22_017900</name>
</gene>
<evidence type="ECO:0000256" key="2">
    <source>
        <dbReference type="SAM" id="Phobius"/>
    </source>
</evidence>
<evidence type="ECO:0000313" key="6">
    <source>
        <dbReference type="Proteomes" id="UP000230551"/>
    </source>
</evidence>
<dbReference type="STRING" id="85968.GCA_900073015_02136"/>
<keyword evidence="6" id="KW-1185">Reference proteome</keyword>
<protein>
    <recommendedName>
        <fullName evidence="7">Septum formation-related domain-containing protein</fullName>
    </recommendedName>
</protein>
<proteinExistence type="predicted"/>
<dbReference type="RefSeq" id="WP_090589013.1">
    <property type="nucleotide sequence ID" value="NZ_JACKTW010000046.1"/>
</dbReference>
<feature type="compositionally biased region" description="Pro residues" evidence="1">
    <location>
        <begin position="28"/>
        <end position="39"/>
    </location>
</feature>
<sequence length="220" mass="22979">MAGQRTRAAGHRRAGLTRGTTMTDHPAALPPQPPTQPPRPTTGWAIAALIFGIIGGAVIGIICGLVALSKIKTGRFAGRGLAITGLILSGLWIVIGIIAVVVLTLLPSDTDDHFVPAVGTCFAAEPDGNFYESDVLSCDQPHKVEVFAVFTVPGDQYPGDAAAEKFVDRCNSEYAAYAAEDAPNVDIEGLRPTAQSWGEGVRTIKCLAVSEEPLTGSVKG</sequence>
<dbReference type="InterPro" id="IPR025241">
    <property type="entry name" value="DUF4190"/>
</dbReference>
<accession>A0A2G5P4J0</accession>
<feature type="domain" description="Septum formation-related" evidence="4">
    <location>
        <begin position="108"/>
        <end position="206"/>
    </location>
</feature>
<keyword evidence="2" id="KW-1133">Transmembrane helix</keyword>
<dbReference type="Pfam" id="PF13845">
    <property type="entry name" value="Septum_form"/>
    <property type="match status" value="1"/>
</dbReference>
<dbReference type="AlphaFoldDB" id="A0A2G5P4J0"/>
<evidence type="ECO:0008006" key="7">
    <source>
        <dbReference type="Google" id="ProtNLM"/>
    </source>
</evidence>
<feature type="transmembrane region" description="Helical" evidence="2">
    <location>
        <begin position="80"/>
        <end position="106"/>
    </location>
</feature>
<dbReference type="Proteomes" id="UP000230551">
    <property type="component" value="Unassembled WGS sequence"/>
</dbReference>
<feature type="transmembrane region" description="Helical" evidence="2">
    <location>
        <begin position="44"/>
        <end position="68"/>
    </location>
</feature>
<organism evidence="5 6">
    <name type="scientific">Mycolicibacterium brumae</name>
    <dbReference type="NCBI Taxonomy" id="85968"/>
    <lineage>
        <taxon>Bacteria</taxon>
        <taxon>Bacillati</taxon>
        <taxon>Actinomycetota</taxon>
        <taxon>Actinomycetes</taxon>
        <taxon>Mycobacteriales</taxon>
        <taxon>Mycobacteriaceae</taxon>
        <taxon>Mycolicibacterium</taxon>
    </lineage>
</organism>
<comment type="caution">
    <text evidence="5">The sequence shown here is derived from an EMBL/GenBank/DDBJ whole genome shotgun (WGS) entry which is preliminary data.</text>
</comment>
<dbReference type="EMBL" id="PDCN02000038">
    <property type="protein sequence ID" value="PIB73196.1"/>
    <property type="molecule type" value="Genomic_DNA"/>
</dbReference>
<evidence type="ECO:0000256" key="1">
    <source>
        <dbReference type="SAM" id="MobiDB-lite"/>
    </source>
</evidence>